<evidence type="ECO:0000256" key="1">
    <source>
        <dbReference type="SAM" id="SignalP"/>
    </source>
</evidence>
<accession>A0A8J2S262</accession>
<evidence type="ECO:0000313" key="3">
    <source>
        <dbReference type="Proteomes" id="UP000789390"/>
    </source>
</evidence>
<gene>
    <name evidence="2" type="ORF">DGAL_LOCUS17185</name>
</gene>
<keyword evidence="1" id="KW-0732">Signal</keyword>
<organism evidence="2 3">
    <name type="scientific">Daphnia galeata</name>
    <dbReference type="NCBI Taxonomy" id="27404"/>
    <lineage>
        <taxon>Eukaryota</taxon>
        <taxon>Metazoa</taxon>
        <taxon>Ecdysozoa</taxon>
        <taxon>Arthropoda</taxon>
        <taxon>Crustacea</taxon>
        <taxon>Branchiopoda</taxon>
        <taxon>Diplostraca</taxon>
        <taxon>Cladocera</taxon>
        <taxon>Anomopoda</taxon>
        <taxon>Daphniidae</taxon>
        <taxon>Daphnia</taxon>
    </lineage>
</organism>
<feature type="chain" id="PRO_5035304286" evidence="1">
    <location>
        <begin position="31"/>
        <end position="218"/>
    </location>
</feature>
<comment type="caution">
    <text evidence="2">The sequence shown here is derived from an EMBL/GenBank/DDBJ whole genome shotgun (WGS) entry which is preliminary data.</text>
</comment>
<sequence length="218" mass="24462">MRMEILQHHRACQRMLAMSILLLLLNASRGFVLTADDQSPTMENWSELVLRCRRSVDDGSDYSVTKKGSSLPVRPVRRLGSEFLGKRAVLTMENLCSDWIFSEEVDENWLCQCIRNWDQSTLPANDQSIIMDEESPEAPASRTSLNKRGLGAILLSGKRVNKDKWNNNALNRRVMGSEFLGKRAILGSEFLGKRALMGSEFLGKRGSSARSSNGIVKI</sequence>
<proteinExistence type="predicted"/>
<feature type="signal peptide" evidence="1">
    <location>
        <begin position="1"/>
        <end position="30"/>
    </location>
</feature>
<keyword evidence="3" id="KW-1185">Reference proteome</keyword>
<reference evidence="2" key="1">
    <citation type="submission" date="2021-11" db="EMBL/GenBank/DDBJ databases">
        <authorList>
            <person name="Schell T."/>
        </authorList>
    </citation>
    <scope>NUCLEOTIDE SEQUENCE</scope>
    <source>
        <strain evidence="2">M5</strain>
    </source>
</reference>
<dbReference type="AlphaFoldDB" id="A0A8J2S262"/>
<dbReference type="OrthoDB" id="6418606at2759"/>
<dbReference type="Proteomes" id="UP000789390">
    <property type="component" value="Unassembled WGS sequence"/>
</dbReference>
<name>A0A8J2S262_9CRUS</name>
<evidence type="ECO:0000313" key="2">
    <source>
        <dbReference type="EMBL" id="CAH0113301.1"/>
    </source>
</evidence>
<dbReference type="EMBL" id="CAKKLH010000337">
    <property type="protein sequence ID" value="CAH0113301.1"/>
    <property type="molecule type" value="Genomic_DNA"/>
</dbReference>
<protein>
    <submittedName>
        <fullName evidence="2">Uncharacterized protein</fullName>
    </submittedName>
</protein>